<dbReference type="EMBL" id="AMZY02000010">
    <property type="protein sequence ID" value="EMS32989.1"/>
    <property type="molecule type" value="Genomic_DNA"/>
</dbReference>
<gene>
    <name evidence="1" type="ORF">C943_00266</name>
</gene>
<keyword evidence="2" id="KW-1185">Reference proteome</keyword>
<dbReference type="InParanoid" id="M7XDN6"/>
<accession>M7XDN6</accession>
<comment type="caution">
    <text evidence="1">The sequence shown here is derived from an EMBL/GenBank/DDBJ whole genome shotgun (WGS) entry which is preliminary data.</text>
</comment>
<organism evidence="1 2">
    <name type="scientific">Mariniradius saccharolyticus AK6</name>
    <dbReference type="NCBI Taxonomy" id="1239962"/>
    <lineage>
        <taxon>Bacteria</taxon>
        <taxon>Pseudomonadati</taxon>
        <taxon>Bacteroidota</taxon>
        <taxon>Cytophagia</taxon>
        <taxon>Cytophagales</taxon>
        <taxon>Cyclobacteriaceae</taxon>
        <taxon>Mariniradius</taxon>
    </lineage>
</organism>
<sequence length="44" mass="5423">MLWIKFFLKVRNPKYEVRGKHTLLVAFCFVNRSHNHLQYLFTLI</sequence>
<name>M7XDN6_9BACT</name>
<proteinExistence type="predicted"/>
<evidence type="ECO:0000313" key="2">
    <source>
        <dbReference type="Proteomes" id="UP000010953"/>
    </source>
</evidence>
<reference evidence="1" key="1">
    <citation type="submission" date="2013-01" db="EMBL/GenBank/DDBJ databases">
        <title>Genome assembly of Mariniradius saccharolyticus AK6.</title>
        <authorList>
            <person name="Vaidya B."/>
            <person name="Khatri I."/>
            <person name="Tanuku N.R.S."/>
            <person name="Subramanian S."/>
            <person name="Pinnaka A."/>
        </authorList>
    </citation>
    <scope>NUCLEOTIDE SEQUENCE [LARGE SCALE GENOMIC DNA]</scope>
    <source>
        <strain evidence="1">AK6</strain>
    </source>
</reference>
<dbReference type="AlphaFoldDB" id="M7XDN6"/>
<dbReference type="Proteomes" id="UP000010953">
    <property type="component" value="Unassembled WGS sequence"/>
</dbReference>
<evidence type="ECO:0000313" key="1">
    <source>
        <dbReference type="EMBL" id="EMS32989.1"/>
    </source>
</evidence>
<protein>
    <submittedName>
        <fullName evidence="1">Uncharacterized protein</fullName>
    </submittedName>
</protein>